<feature type="transmembrane region" description="Helical" evidence="8">
    <location>
        <begin position="437"/>
        <end position="458"/>
    </location>
</feature>
<evidence type="ECO:0000256" key="4">
    <source>
        <dbReference type="ARBA" id="ARBA00022970"/>
    </source>
</evidence>
<feature type="transmembrane region" description="Helical" evidence="8">
    <location>
        <begin position="349"/>
        <end position="374"/>
    </location>
</feature>
<keyword evidence="2" id="KW-0813">Transport</keyword>
<feature type="domain" description="Amino acid transporter transmembrane" evidence="9">
    <location>
        <begin position="80"/>
        <end position="488"/>
    </location>
</feature>
<keyword evidence="4" id="KW-0029">Amino-acid transport</keyword>
<feature type="transmembrane region" description="Helical" evidence="8">
    <location>
        <begin position="156"/>
        <end position="180"/>
    </location>
</feature>
<feature type="transmembrane region" description="Helical" evidence="8">
    <location>
        <begin position="269"/>
        <end position="288"/>
    </location>
</feature>
<feature type="transmembrane region" description="Helical" evidence="8">
    <location>
        <begin position="110"/>
        <end position="135"/>
    </location>
</feature>
<keyword evidence="11" id="KW-1185">Reference proteome</keyword>
<dbReference type="PANTHER" id="PTHR48017">
    <property type="entry name" value="OS05G0424000 PROTEIN-RELATED"/>
    <property type="match status" value="1"/>
</dbReference>
<feature type="transmembrane region" description="Helical" evidence="8">
    <location>
        <begin position="470"/>
        <end position="489"/>
    </location>
</feature>
<accession>A0ABP0TR94</accession>
<feature type="transmembrane region" description="Helical" evidence="8">
    <location>
        <begin position="411"/>
        <end position="431"/>
    </location>
</feature>
<evidence type="ECO:0000256" key="5">
    <source>
        <dbReference type="ARBA" id="ARBA00022989"/>
    </source>
</evidence>
<evidence type="ECO:0000256" key="7">
    <source>
        <dbReference type="SAM" id="MobiDB-lite"/>
    </source>
</evidence>
<dbReference type="InterPro" id="IPR013057">
    <property type="entry name" value="AA_transpt_TM"/>
</dbReference>
<dbReference type="EMBL" id="OZ019906">
    <property type="protein sequence ID" value="CAK9203061.1"/>
    <property type="molecule type" value="Genomic_DNA"/>
</dbReference>
<comment type="subcellular location">
    <subcellularLocation>
        <location evidence="1">Membrane</location>
    </subcellularLocation>
</comment>
<evidence type="ECO:0000256" key="2">
    <source>
        <dbReference type="ARBA" id="ARBA00022448"/>
    </source>
</evidence>
<evidence type="ECO:0000313" key="10">
    <source>
        <dbReference type="EMBL" id="CAK9203061.1"/>
    </source>
</evidence>
<feature type="region of interest" description="Disordered" evidence="7">
    <location>
        <begin position="52"/>
        <end position="72"/>
    </location>
</feature>
<evidence type="ECO:0000256" key="6">
    <source>
        <dbReference type="ARBA" id="ARBA00023136"/>
    </source>
</evidence>
<evidence type="ECO:0000256" key="3">
    <source>
        <dbReference type="ARBA" id="ARBA00022692"/>
    </source>
</evidence>
<feature type="transmembrane region" description="Helical" evidence="8">
    <location>
        <begin position="309"/>
        <end position="329"/>
    </location>
</feature>
<reference evidence="10" key="1">
    <citation type="submission" date="2024-02" db="EMBL/GenBank/DDBJ databases">
        <authorList>
            <consortium name="ELIXIR-Norway"/>
            <consortium name="Elixir Norway"/>
        </authorList>
    </citation>
    <scope>NUCLEOTIDE SEQUENCE</scope>
</reference>
<protein>
    <recommendedName>
        <fullName evidence="9">Amino acid transporter transmembrane domain-containing protein</fullName>
    </recommendedName>
</protein>
<evidence type="ECO:0000259" key="9">
    <source>
        <dbReference type="Pfam" id="PF01490"/>
    </source>
</evidence>
<feature type="transmembrane region" description="Helical" evidence="8">
    <location>
        <begin position="226"/>
        <end position="247"/>
    </location>
</feature>
<organism evidence="10 11">
    <name type="scientific">Sphagnum troendelagicum</name>
    <dbReference type="NCBI Taxonomy" id="128251"/>
    <lineage>
        <taxon>Eukaryota</taxon>
        <taxon>Viridiplantae</taxon>
        <taxon>Streptophyta</taxon>
        <taxon>Embryophyta</taxon>
        <taxon>Bryophyta</taxon>
        <taxon>Sphagnophytina</taxon>
        <taxon>Sphagnopsida</taxon>
        <taxon>Sphagnales</taxon>
        <taxon>Sphagnaceae</taxon>
        <taxon>Sphagnum</taxon>
    </lineage>
</organism>
<feature type="transmembrane region" description="Helical" evidence="8">
    <location>
        <begin position="200"/>
        <end position="219"/>
    </location>
</feature>
<evidence type="ECO:0000313" key="11">
    <source>
        <dbReference type="Proteomes" id="UP001497512"/>
    </source>
</evidence>
<name>A0ABP0TR94_9BRYO</name>
<dbReference type="Proteomes" id="UP001497512">
    <property type="component" value="Chromosome 14"/>
</dbReference>
<evidence type="ECO:0000256" key="1">
    <source>
        <dbReference type="ARBA" id="ARBA00004370"/>
    </source>
</evidence>
<keyword evidence="5 8" id="KW-1133">Transmembrane helix</keyword>
<gene>
    <name evidence="10" type="ORF">CSSPTR1EN2_LOCUS6698</name>
</gene>
<dbReference type="Pfam" id="PF01490">
    <property type="entry name" value="Aa_trans"/>
    <property type="match status" value="1"/>
</dbReference>
<sequence length="507" mass="55590">MAMNNNGAGGVQGLRLISMTRQRSVRRPAENDHAVVNLGAVAPFPGDGDSLPFTVGDSNPGKMKNLPPSSASPHEIGQDPWWVVGFNLVAASSSSYILSYPQLIMTHLGWIAGPIIMVLLNAVFFYNNCLLGSLHETGGKRQIRTRDLVGYIYGRRMFTAVWILQFTVLIVFCIGTFIWAGTTLEAIYASYSSDPSKISLSEWVAIAGACYSVFAFVVPTLHSLRLYSTISLGLTMIITFITIGISIKDGVKSGVARDYSIVGTKADKWFSAMGALSVIGFAFNTAILPELQADVRPPTARNIYKALGLQYTLGAIPIIGLTLIGYWAYGNVVSGFILESNSGPKWLVTVAKVAAFFQILVTLHIYALPMFEFFDSKFLKARRNLKPSGNVENDVLQAGGHWSARTVLVRFLTRITFISITTLLGAMFPFFGDILELSGAVIVFPIDFGLVHHMYLKVKGKNFSLYRRTWHWLMIVTAVLLTIASVTGASRNIIAVASTYRIFHSKN</sequence>
<proteinExistence type="predicted"/>
<keyword evidence="3 8" id="KW-0812">Transmembrane</keyword>
<evidence type="ECO:0000256" key="8">
    <source>
        <dbReference type="SAM" id="Phobius"/>
    </source>
</evidence>
<keyword evidence="6 8" id="KW-0472">Membrane</keyword>